<sequence>MINKLSSVICKVSLAISFFTFTNNFKSQTCNDPGNIPGDVGCVTFNYKAQSVTYKTVRGADGKIWLQQNLGSAKIASSLTDSDAYGDLFQWGRWDDGHQDRNSVLKAVPPSPNNPSGLNMGDVSFYSAGYNSSSNWWSAGVSSDKWTAENPSSATVNNGADPCKAIGLSWRLPTVDEIDNAMTAENISEYNSALASNLKLVPAGMKDYSGIFSPGTRLYLWSSSASPYTGSGQHLYISQFSTLTNSAGRDAGMSVRCIKDASIILGASDIKKVNVGIYPNPTNGILNIKIDTLVENVNVFNVVGQKIKVEFSNNQINLQEFPNGIYIVEIQLKNGKSLSQKVIKN</sequence>
<keyword evidence="1" id="KW-0732">Signal</keyword>
<keyword evidence="4" id="KW-1185">Reference proteome</keyword>
<name>A0ABP9MNT0_9FLAO</name>
<evidence type="ECO:0000313" key="4">
    <source>
        <dbReference type="Proteomes" id="UP001500353"/>
    </source>
</evidence>
<evidence type="ECO:0000259" key="2">
    <source>
        <dbReference type="Pfam" id="PF18962"/>
    </source>
</evidence>
<dbReference type="RefSeq" id="WP_345207164.1">
    <property type="nucleotide sequence ID" value="NZ_BAABHX010000007.1"/>
</dbReference>
<dbReference type="NCBIfam" id="TIGR04183">
    <property type="entry name" value="Por_Secre_tail"/>
    <property type="match status" value="1"/>
</dbReference>
<accession>A0ABP9MNT0</accession>
<reference evidence="4" key="1">
    <citation type="journal article" date="2019" name="Int. J. Syst. Evol. Microbiol.">
        <title>The Global Catalogue of Microorganisms (GCM) 10K type strain sequencing project: providing services to taxonomists for standard genome sequencing and annotation.</title>
        <authorList>
            <consortium name="The Broad Institute Genomics Platform"/>
            <consortium name="The Broad Institute Genome Sequencing Center for Infectious Disease"/>
            <person name="Wu L."/>
            <person name="Ma J."/>
        </authorList>
    </citation>
    <scope>NUCLEOTIDE SEQUENCE [LARGE SCALE GENOMIC DNA]</scope>
    <source>
        <strain evidence="4">JCM 18019</strain>
    </source>
</reference>
<feature type="domain" description="Secretion system C-terminal sorting" evidence="2">
    <location>
        <begin position="277"/>
        <end position="343"/>
    </location>
</feature>
<evidence type="ECO:0000313" key="3">
    <source>
        <dbReference type="EMBL" id="GAA5099042.1"/>
    </source>
</evidence>
<gene>
    <name evidence="3" type="ORF">GCM10023210_35930</name>
</gene>
<organism evidence="3 4">
    <name type="scientific">Chryseobacterium ginsengisoli</name>
    <dbReference type="NCBI Taxonomy" id="363853"/>
    <lineage>
        <taxon>Bacteria</taxon>
        <taxon>Pseudomonadati</taxon>
        <taxon>Bacteroidota</taxon>
        <taxon>Flavobacteriia</taxon>
        <taxon>Flavobacteriales</taxon>
        <taxon>Weeksellaceae</taxon>
        <taxon>Chryseobacterium group</taxon>
        <taxon>Chryseobacterium</taxon>
    </lineage>
</organism>
<proteinExistence type="predicted"/>
<dbReference type="InterPro" id="IPR026444">
    <property type="entry name" value="Secre_tail"/>
</dbReference>
<evidence type="ECO:0000256" key="1">
    <source>
        <dbReference type="ARBA" id="ARBA00022729"/>
    </source>
</evidence>
<dbReference type="EMBL" id="BAABHX010000007">
    <property type="protein sequence ID" value="GAA5099042.1"/>
    <property type="molecule type" value="Genomic_DNA"/>
</dbReference>
<dbReference type="Proteomes" id="UP001500353">
    <property type="component" value="Unassembled WGS sequence"/>
</dbReference>
<protein>
    <recommendedName>
        <fullName evidence="2">Secretion system C-terminal sorting domain-containing protein</fullName>
    </recommendedName>
</protein>
<comment type="caution">
    <text evidence="3">The sequence shown here is derived from an EMBL/GenBank/DDBJ whole genome shotgun (WGS) entry which is preliminary data.</text>
</comment>
<dbReference type="Pfam" id="PF18962">
    <property type="entry name" value="Por_Secre_tail"/>
    <property type="match status" value="1"/>
</dbReference>